<reference evidence="2 3" key="1">
    <citation type="submission" date="2020-08" db="EMBL/GenBank/DDBJ databases">
        <title>The genome sequence of type strain Novosphingobium piscinae KCTC 42194.</title>
        <authorList>
            <person name="Liu Y."/>
        </authorList>
    </citation>
    <scope>NUCLEOTIDE SEQUENCE [LARGE SCALE GENOMIC DNA]</scope>
    <source>
        <strain evidence="2 3">KCTC 42194</strain>
    </source>
</reference>
<evidence type="ECO:0000313" key="2">
    <source>
        <dbReference type="EMBL" id="MBC2670527.1"/>
    </source>
</evidence>
<accession>A0A7X1KRA3</accession>
<dbReference type="EMBL" id="JACLAX010000021">
    <property type="protein sequence ID" value="MBC2670527.1"/>
    <property type="molecule type" value="Genomic_DNA"/>
</dbReference>
<evidence type="ECO:0000313" key="3">
    <source>
        <dbReference type="Proteomes" id="UP000551327"/>
    </source>
</evidence>
<dbReference type="Gene3D" id="3.20.20.190">
    <property type="entry name" value="Phosphatidylinositol (PI) phosphodiesterase"/>
    <property type="match status" value="1"/>
</dbReference>
<protein>
    <submittedName>
        <fullName evidence="2">Glycerophosphodiester phosphodiesterase</fullName>
    </submittedName>
</protein>
<feature type="domain" description="GP-PDE" evidence="1">
    <location>
        <begin position="46"/>
        <end position="276"/>
    </location>
</feature>
<dbReference type="Pfam" id="PF03009">
    <property type="entry name" value="GDPD"/>
    <property type="match status" value="1"/>
</dbReference>
<evidence type="ECO:0000259" key="1">
    <source>
        <dbReference type="PROSITE" id="PS51704"/>
    </source>
</evidence>
<comment type="caution">
    <text evidence="2">The sequence shown here is derived from an EMBL/GenBank/DDBJ whole genome shotgun (WGS) entry which is preliminary data.</text>
</comment>
<dbReference type="AlphaFoldDB" id="A0A7X1KRA3"/>
<dbReference type="SUPFAM" id="SSF51695">
    <property type="entry name" value="PLC-like phosphodiesterases"/>
    <property type="match status" value="1"/>
</dbReference>
<sequence>MRAARWACRSCRLAPRWRWTRLSLLSPLDRWLAPAPDPDRVAWLRGATFAHRGLHGPGAPENGLTAAAAAIARGFGIECDVHKASDGRPVVFHDETLERLTGVTGALADRTAAQLATLRLLGSDDAVPTLRQLLDLVAGQVPLLIELKAPPDGRIGALCLAVRRVLEGYRGAHAVMSFDPRIVRWFRRHAPHTVRGLVVSEQDDKALAGRWRRHRALWQAQPDFLSYDIRDLPARFPRAQRRRGLPLVTWTVRSPELLARALDHADAPTVEGAGVP</sequence>
<dbReference type="Proteomes" id="UP000551327">
    <property type="component" value="Unassembled WGS sequence"/>
</dbReference>
<gene>
    <name evidence="2" type="ORF">H7F53_15350</name>
</gene>
<dbReference type="PANTHER" id="PTHR46211:SF1">
    <property type="entry name" value="GLYCEROPHOSPHODIESTER PHOSPHODIESTERASE, CYTOPLASMIC"/>
    <property type="match status" value="1"/>
</dbReference>
<dbReference type="InterPro" id="IPR030395">
    <property type="entry name" value="GP_PDE_dom"/>
</dbReference>
<proteinExistence type="predicted"/>
<dbReference type="InterPro" id="IPR017946">
    <property type="entry name" value="PLC-like_Pdiesterase_TIM-brl"/>
</dbReference>
<keyword evidence="3" id="KW-1185">Reference proteome</keyword>
<dbReference type="PANTHER" id="PTHR46211">
    <property type="entry name" value="GLYCEROPHOSPHORYL DIESTER PHOSPHODIESTERASE"/>
    <property type="match status" value="1"/>
</dbReference>
<dbReference type="PROSITE" id="PS51704">
    <property type="entry name" value="GP_PDE"/>
    <property type="match status" value="1"/>
</dbReference>
<dbReference type="GO" id="GO:0008081">
    <property type="term" value="F:phosphoric diester hydrolase activity"/>
    <property type="evidence" value="ECO:0007669"/>
    <property type="project" value="InterPro"/>
</dbReference>
<name>A0A7X1KRA3_9SPHN</name>
<dbReference type="GO" id="GO:0006629">
    <property type="term" value="P:lipid metabolic process"/>
    <property type="evidence" value="ECO:0007669"/>
    <property type="project" value="InterPro"/>
</dbReference>
<organism evidence="2 3">
    <name type="scientific">Novosphingobium piscinae</name>
    <dbReference type="NCBI Taxonomy" id="1507448"/>
    <lineage>
        <taxon>Bacteria</taxon>
        <taxon>Pseudomonadati</taxon>
        <taxon>Pseudomonadota</taxon>
        <taxon>Alphaproteobacteria</taxon>
        <taxon>Sphingomonadales</taxon>
        <taxon>Sphingomonadaceae</taxon>
        <taxon>Novosphingobium</taxon>
    </lineage>
</organism>